<dbReference type="InterPro" id="IPR048356">
    <property type="entry name" value="MS_N"/>
</dbReference>
<proteinExistence type="inferred from homology"/>
<organism evidence="11 12">
    <name type="scientific">Pseudoxanthomonas daejeonensis</name>
    <dbReference type="NCBI Taxonomy" id="266062"/>
    <lineage>
        <taxon>Bacteria</taxon>
        <taxon>Pseudomonadati</taxon>
        <taxon>Pseudomonadota</taxon>
        <taxon>Gammaproteobacteria</taxon>
        <taxon>Lysobacterales</taxon>
        <taxon>Lysobacteraceae</taxon>
        <taxon>Pseudoxanthomonas</taxon>
    </lineage>
</organism>
<dbReference type="EC" id="2.3.3.9" evidence="2"/>
<dbReference type="Proteomes" id="UP000788419">
    <property type="component" value="Unassembled WGS sequence"/>
</dbReference>
<dbReference type="Pfam" id="PF20656">
    <property type="entry name" value="MS_N"/>
    <property type="match status" value="1"/>
</dbReference>
<evidence type="ECO:0000256" key="2">
    <source>
        <dbReference type="ARBA" id="ARBA00012636"/>
    </source>
</evidence>
<dbReference type="SUPFAM" id="SSF51645">
    <property type="entry name" value="Malate synthase G"/>
    <property type="match status" value="1"/>
</dbReference>
<dbReference type="InterPro" id="IPR011076">
    <property type="entry name" value="Malate_synth_sf"/>
</dbReference>
<sequence length="568" mass="62486">MSAIATAAIPSIPSTRPASRPVPAASVPSGGRAAAGLALTERVAGQEQLLPAPLLGLLVSLHRAIEPERRARLAARRERQAFFDAGGLPDFRADTAALRSGDWTVAPIPRALLDRRVEITGPTDPKMVINALNSGAQCYMADFEDSTAPTWRNLLAGQRALAAAVDGTLTFEADTGKQYRLRPYEERAVLIVRPRGWHLDEKHVRIDGEAIAGGLFDMAVFAWHNARTLMANDRGPYFYLPKLQSMEEAALWETALSHVEAMLGLPHGQMKVTVLVETLPAVFEMDEILHALKDRIVGLNCGRWDYIFSYLKAFRAHADRVLPERGQVTMTQPFLKSYSELLIRTCHRRGAHAMGGMAAQIPIAGDEAANEQAMARVRADKLREVTAGHDGTWVAHPALIPVARAIFDAHMPTPHQHHVRREDVHASRDDLIRPSEGTITREGFENNVEVCVRYIASWLDGNGCVPIHWLMEDAATAEIARAQLWQWLHHSDPRGRHADGSPVHLADGTVIDFALFERTLAALPGRLGDTATLPGGRRIPEAIALLDELTRACQLVEFLTLPAYARID</sequence>
<comment type="caution">
    <text evidence="11">The sequence shown here is derived from an EMBL/GenBank/DDBJ whole genome shotgun (WGS) entry which is preliminary data.</text>
</comment>
<feature type="domain" description="Malate synthase N-terminal" evidence="9">
    <location>
        <begin position="43"/>
        <end position="95"/>
    </location>
</feature>
<evidence type="ECO:0000259" key="10">
    <source>
        <dbReference type="Pfam" id="PF20659"/>
    </source>
</evidence>
<evidence type="ECO:0000256" key="4">
    <source>
        <dbReference type="ARBA" id="ARBA00022532"/>
    </source>
</evidence>
<dbReference type="Pfam" id="PF01274">
    <property type="entry name" value="MS_TIM-barrel"/>
    <property type="match status" value="1"/>
</dbReference>
<comment type="similarity">
    <text evidence="1">Belongs to the malate synthase family.</text>
</comment>
<dbReference type="Gene3D" id="3.20.20.360">
    <property type="entry name" value="Malate synthase, domain 3"/>
    <property type="match status" value="1"/>
</dbReference>
<evidence type="ECO:0000256" key="1">
    <source>
        <dbReference type="ARBA" id="ARBA00006394"/>
    </source>
</evidence>
<evidence type="ECO:0000259" key="9">
    <source>
        <dbReference type="Pfam" id="PF20656"/>
    </source>
</evidence>
<dbReference type="Pfam" id="PF20659">
    <property type="entry name" value="MS_C"/>
    <property type="match status" value="1"/>
</dbReference>
<evidence type="ECO:0000259" key="8">
    <source>
        <dbReference type="Pfam" id="PF01274"/>
    </source>
</evidence>
<dbReference type="Gene3D" id="1.20.1220.12">
    <property type="entry name" value="Malate synthase, domain III"/>
    <property type="match status" value="1"/>
</dbReference>
<dbReference type="InterPro" id="IPR006252">
    <property type="entry name" value="Malate_synthA"/>
</dbReference>
<reference evidence="11 12" key="1">
    <citation type="submission" date="2017-10" db="EMBL/GenBank/DDBJ databases">
        <title>Whole genome sequencing of members of genus Pseudoxanthomonas.</title>
        <authorList>
            <person name="Kumar S."/>
            <person name="Bansal K."/>
            <person name="Kaur A."/>
            <person name="Patil P."/>
            <person name="Sharma S."/>
            <person name="Patil P.B."/>
        </authorList>
    </citation>
    <scope>NUCLEOTIDE SEQUENCE [LARGE SCALE GENOMIC DNA]</scope>
    <source>
        <strain evidence="11 12">DSM 17801</strain>
    </source>
</reference>
<dbReference type="InterPro" id="IPR046363">
    <property type="entry name" value="MS_N_TIM-barrel_dom"/>
</dbReference>
<protein>
    <recommendedName>
        <fullName evidence="2">malate synthase</fullName>
        <ecNumber evidence="2">2.3.3.9</ecNumber>
    </recommendedName>
</protein>
<feature type="domain" description="Malate synthase C-terminal" evidence="10">
    <location>
        <begin position="439"/>
        <end position="567"/>
    </location>
</feature>
<keyword evidence="3" id="KW-0329">Glyoxylate bypass</keyword>
<evidence type="ECO:0000256" key="3">
    <source>
        <dbReference type="ARBA" id="ARBA00022435"/>
    </source>
</evidence>
<feature type="domain" description="Malate synthase TIM barrel" evidence="8">
    <location>
        <begin position="189"/>
        <end position="433"/>
    </location>
</feature>
<name>A0ABQ6ZBG4_9GAMM</name>
<evidence type="ECO:0000313" key="11">
    <source>
        <dbReference type="EMBL" id="KAF1697433.1"/>
    </source>
</evidence>
<dbReference type="InterPro" id="IPR001465">
    <property type="entry name" value="Malate_synthase_TIM"/>
</dbReference>
<evidence type="ECO:0000313" key="12">
    <source>
        <dbReference type="Proteomes" id="UP000788419"/>
    </source>
</evidence>
<evidence type="ECO:0000256" key="5">
    <source>
        <dbReference type="ARBA" id="ARBA00022679"/>
    </source>
</evidence>
<dbReference type="InterPro" id="IPR048355">
    <property type="entry name" value="MS_C"/>
</dbReference>
<dbReference type="NCBIfam" id="TIGR01344">
    <property type="entry name" value="malate_syn_A"/>
    <property type="match status" value="1"/>
</dbReference>
<feature type="region of interest" description="Disordered" evidence="7">
    <location>
        <begin position="1"/>
        <end position="27"/>
    </location>
</feature>
<comment type="catalytic activity">
    <reaction evidence="6">
        <text>glyoxylate + acetyl-CoA + H2O = (S)-malate + CoA + H(+)</text>
        <dbReference type="Rhea" id="RHEA:18181"/>
        <dbReference type="ChEBI" id="CHEBI:15377"/>
        <dbReference type="ChEBI" id="CHEBI:15378"/>
        <dbReference type="ChEBI" id="CHEBI:15589"/>
        <dbReference type="ChEBI" id="CHEBI:36655"/>
        <dbReference type="ChEBI" id="CHEBI:57287"/>
        <dbReference type="ChEBI" id="CHEBI:57288"/>
        <dbReference type="EC" id="2.3.3.9"/>
    </reaction>
</comment>
<keyword evidence="4" id="KW-0816">Tricarboxylic acid cycle</keyword>
<dbReference type="PANTHER" id="PTHR42902:SF1">
    <property type="entry name" value="MALATE SYNTHASE 1-RELATED"/>
    <property type="match status" value="1"/>
</dbReference>
<keyword evidence="5" id="KW-0808">Transferase</keyword>
<dbReference type="RefSeq" id="WP_162408054.1">
    <property type="nucleotide sequence ID" value="NZ_PDWN01000001.1"/>
</dbReference>
<accession>A0ABQ6ZBG4</accession>
<dbReference type="PIRSF" id="PIRSF001363">
    <property type="entry name" value="Malate_synth"/>
    <property type="match status" value="1"/>
</dbReference>
<dbReference type="PANTHER" id="PTHR42902">
    <property type="entry name" value="MALATE SYNTHASE"/>
    <property type="match status" value="1"/>
</dbReference>
<dbReference type="InterPro" id="IPR044856">
    <property type="entry name" value="Malate_synth_C_sf"/>
</dbReference>
<gene>
    <name evidence="11" type="ORF">CSC65_00740</name>
</gene>
<evidence type="ECO:0000256" key="7">
    <source>
        <dbReference type="SAM" id="MobiDB-lite"/>
    </source>
</evidence>
<keyword evidence="12" id="KW-1185">Reference proteome</keyword>
<dbReference type="CDD" id="cd00727">
    <property type="entry name" value="malate_synt_A"/>
    <property type="match status" value="1"/>
</dbReference>
<evidence type="ECO:0000256" key="6">
    <source>
        <dbReference type="ARBA" id="ARBA00047918"/>
    </source>
</evidence>
<dbReference type="EMBL" id="PDWN01000001">
    <property type="protein sequence ID" value="KAF1697433.1"/>
    <property type="molecule type" value="Genomic_DNA"/>
</dbReference>